<keyword evidence="5" id="KW-0067">ATP-binding</keyword>
<evidence type="ECO:0000256" key="1">
    <source>
        <dbReference type="ARBA" id="ARBA00005594"/>
    </source>
</evidence>
<evidence type="ECO:0000256" key="3">
    <source>
        <dbReference type="ARBA" id="ARBA00022598"/>
    </source>
</evidence>
<dbReference type="FunFam" id="1.10.240.10:FF:000005">
    <property type="entry name" value="Tryptophan--tRNA ligase"/>
    <property type="match status" value="1"/>
</dbReference>
<organism evidence="9">
    <name type="scientific">hydrothermal vent metagenome</name>
    <dbReference type="NCBI Taxonomy" id="652676"/>
    <lineage>
        <taxon>unclassified sequences</taxon>
        <taxon>metagenomes</taxon>
        <taxon>ecological metagenomes</taxon>
    </lineage>
</organism>
<dbReference type="NCBIfam" id="NF008922">
    <property type="entry name" value="PRK12283.1"/>
    <property type="match status" value="1"/>
</dbReference>
<keyword evidence="4" id="KW-0547">Nucleotide-binding</keyword>
<evidence type="ECO:0000313" key="9">
    <source>
        <dbReference type="EMBL" id="VAW96925.1"/>
    </source>
</evidence>
<evidence type="ECO:0000256" key="5">
    <source>
        <dbReference type="ARBA" id="ARBA00022840"/>
    </source>
</evidence>
<dbReference type="AlphaFoldDB" id="A0A3B0ZTP4"/>
<dbReference type="PANTHER" id="PTHR43766">
    <property type="entry name" value="TRYPTOPHAN--TRNA LIGASE, MITOCHONDRIAL"/>
    <property type="match status" value="1"/>
</dbReference>
<keyword evidence="6" id="KW-0648">Protein biosynthesis</keyword>
<proteinExistence type="inferred from homology"/>
<dbReference type="GO" id="GO:0006436">
    <property type="term" value="P:tryptophanyl-tRNA aminoacylation"/>
    <property type="evidence" value="ECO:0007669"/>
    <property type="project" value="InterPro"/>
</dbReference>
<dbReference type="Gene3D" id="1.10.240.10">
    <property type="entry name" value="Tyrosyl-Transfer RNA Synthetase"/>
    <property type="match status" value="1"/>
</dbReference>
<keyword evidence="3 9" id="KW-0436">Ligase</keyword>
<dbReference type="PRINTS" id="PR01039">
    <property type="entry name" value="TRNASYNTHTRP"/>
</dbReference>
<accession>A0A3B0ZTP4</accession>
<gene>
    <name evidence="9" type="ORF">MNBD_GAMMA20-911</name>
</gene>
<dbReference type="EC" id="6.1.1.2" evidence="2"/>
<dbReference type="PANTHER" id="PTHR43766:SF1">
    <property type="entry name" value="TRYPTOPHAN--TRNA LIGASE, MITOCHONDRIAL"/>
    <property type="match status" value="1"/>
</dbReference>
<dbReference type="InterPro" id="IPR002305">
    <property type="entry name" value="aa-tRNA-synth_Ic"/>
</dbReference>
<dbReference type="GO" id="GO:0004830">
    <property type="term" value="F:tryptophan-tRNA ligase activity"/>
    <property type="evidence" value="ECO:0007669"/>
    <property type="project" value="UniProtKB-EC"/>
</dbReference>
<dbReference type="InterPro" id="IPR014729">
    <property type="entry name" value="Rossmann-like_a/b/a_fold"/>
</dbReference>
<dbReference type="Pfam" id="PF00579">
    <property type="entry name" value="tRNA-synt_1b"/>
    <property type="match status" value="2"/>
</dbReference>
<dbReference type="NCBIfam" id="TIGR00233">
    <property type="entry name" value="trpS"/>
    <property type="match status" value="1"/>
</dbReference>
<dbReference type="InterPro" id="IPR002306">
    <property type="entry name" value="Trp-tRNA-ligase"/>
</dbReference>
<dbReference type="GO" id="GO:0005829">
    <property type="term" value="C:cytosol"/>
    <property type="evidence" value="ECO:0007669"/>
    <property type="project" value="TreeGrafter"/>
</dbReference>
<reference evidence="9" key="1">
    <citation type="submission" date="2018-06" db="EMBL/GenBank/DDBJ databases">
        <authorList>
            <person name="Zhirakovskaya E."/>
        </authorList>
    </citation>
    <scope>NUCLEOTIDE SEQUENCE</scope>
</reference>
<dbReference type="CDD" id="cd00806">
    <property type="entry name" value="TrpRS_core"/>
    <property type="match status" value="1"/>
</dbReference>
<dbReference type="EMBL" id="UOFU01000107">
    <property type="protein sequence ID" value="VAW96925.1"/>
    <property type="molecule type" value="Genomic_DNA"/>
</dbReference>
<dbReference type="InterPro" id="IPR050203">
    <property type="entry name" value="Trp-tRNA_synthetase"/>
</dbReference>
<dbReference type="Gene3D" id="3.40.50.620">
    <property type="entry name" value="HUPs"/>
    <property type="match status" value="1"/>
</dbReference>
<name>A0A3B0ZTP4_9ZZZZ</name>
<comment type="catalytic activity">
    <reaction evidence="8">
        <text>tRNA(Trp) + L-tryptophan + ATP = L-tryptophyl-tRNA(Trp) + AMP + diphosphate + H(+)</text>
        <dbReference type="Rhea" id="RHEA:24080"/>
        <dbReference type="Rhea" id="RHEA-COMP:9671"/>
        <dbReference type="Rhea" id="RHEA-COMP:9705"/>
        <dbReference type="ChEBI" id="CHEBI:15378"/>
        <dbReference type="ChEBI" id="CHEBI:30616"/>
        <dbReference type="ChEBI" id="CHEBI:33019"/>
        <dbReference type="ChEBI" id="CHEBI:57912"/>
        <dbReference type="ChEBI" id="CHEBI:78442"/>
        <dbReference type="ChEBI" id="CHEBI:78535"/>
        <dbReference type="ChEBI" id="CHEBI:456215"/>
        <dbReference type="EC" id="6.1.1.2"/>
    </reaction>
</comment>
<evidence type="ECO:0000256" key="4">
    <source>
        <dbReference type="ARBA" id="ARBA00022741"/>
    </source>
</evidence>
<dbReference type="SUPFAM" id="SSF52374">
    <property type="entry name" value="Nucleotidylyl transferase"/>
    <property type="match status" value="1"/>
</dbReference>
<evidence type="ECO:0000256" key="7">
    <source>
        <dbReference type="ARBA" id="ARBA00023146"/>
    </source>
</evidence>
<evidence type="ECO:0000256" key="8">
    <source>
        <dbReference type="ARBA" id="ARBA00049929"/>
    </source>
</evidence>
<evidence type="ECO:0000256" key="2">
    <source>
        <dbReference type="ARBA" id="ARBA00013161"/>
    </source>
</evidence>
<sequence>MNFLSIERECGLSSSVSNQYQRVLSGMRSTGKLHLGHYHGVLKNWVRLQHEHECFFFVADWHALTTHYEDPSIIGDSVWEMIIDWLAAGVSPGSAKLFIQSQVPEHAELHLLLSMMTPLSWLERVPTYKDQQEALKEKDLATYGFLGYPLLQSADILIYKAGQVPVGADQVAHVELTREVARRFNHLYGRERGFEAKAEAAVKKMGKKNAKLYNSLRKRYQEQGDHGALATAQALLESQGNITLGDRERLFGYLEGGGRIILPEPKALLTEASKMPGLDGQKMSKSYGNTIPLRADPKQVEQDLRTMPTDPARVRRTDPGDPGKCPVWPLHEVYSDDATRQWVDEGCRSASIGCIDCKQPVIEAVQAELVPIRERAQEYINNPKLVRSIINEGNEAARDVARDTLEEVREAMGLSYS</sequence>
<protein>
    <recommendedName>
        <fullName evidence="2">tryptophan--tRNA ligase</fullName>
        <ecNumber evidence="2">6.1.1.2</ecNumber>
    </recommendedName>
</protein>
<evidence type="ECO:0000256" key="6">
    <source>
        <dbReference type="ARBA" id="ARBA00022917"/>
    </source>
</evidence>
<keyword evidence="7 9" id="KW-0030">Aminoacyl-tRNA synthetase</keyword>
<dbReference type="GO" id="GO:0005524">
    <property type="term" value="F:ATP binding"/>
    <property type="evidence" value="ECO:0007669"/>
    <property type="project" value="UniProtKB-KW"/>
</dbReference>
<comment type="similarity">
    <text evidence="1">Belongs to the class-I aminoacyl-tRNA synthetase family.</text>
</comment>